<reference evidence="7 8" key="1">
    <citation type="submission" date="2015-07" db="EMBL/GenBank/DDBJ databases">
        <title>High-quality genome of monoxenous trypanosomatid Leptomonas pyrrhocoris.</title>
        <authorList>
            <person name="Flegontov P."/>
            <person name="Butenko A."/>
            <person name="Firsov S."/>
            <person name="Vlcek C."/>
            <person name="Logacheva M.D."/>
            <person name="Field M."/>
            <person name="Filatov D."/>
            <person name="Flegontova O."/>
            <person name="Gerasimov E."/>
            <person name="Jackson A.P."/>
            <person name="Kelly S."/>
            <person name="Opperdoes F."/>
            <person name="O'Reilly A."/>
            <person name="Votypka J."/>
            <person name="Yurchenko V."/>
            <person name="Lukes J."/>
        </authorList>
    </citation>
    <scope>NUCLEOTIDE SEQUENCE [LARGE SCALE GENOMIC DNA]</scope>
    <source>
        <strain evidence="7">H10</strain>
    </source>
</reference>
<evidence type="ECO:0000313" key="8">
    <source>
        <dbReference type="Proteomes" id="UP000037923"/>
    </source>
</evidence>
<protein>
    <submittedName>
        <fullName evidence="7">Putative 60S ribosomal protein L7</fullName>
    </submittedName>
</protein>
<dbReference type="InterPro" id="IPR036919">
    <property type="entry name" value="Ribo_uL30_ferredoxin-like_sf"/>
</dbReference>
<dbReference type="GeneID" id="26901100"/>
<dbReference type="EMBL" id="LGTL01000001">
    <property type="protein sequence ID" value="KPA86714.1"/>
    <property type="molecule type" value="Genomic_DNA"/>
</dbReference>
<proteinExistence type="inferred from homology"/>
<accession>A0A0N0VI34</accession>
<dbReference type="GO" id="GO:0000463">
    <property type="term" value="P:maturation of LSU-rRNA from tricistronic rRNA transcript (SSU-rRNA, 5.8S rRNA, LSU-rRNA)"/>
    <property type="evidence" value="ECO:0007669"/>
    <property type="project" value="TreeGrafter"/>
</dbReference>
<dbReference type="NCBIfam" id="TIGR01310">
    <property type="entry name" value="uL30_euk"/>
    <property type="match status" value="1"/>
</dbReference>
<organism evidence="7 8">
    <name type="scientific">Leptomonas pyrrhocoris</name>
    <name type="common">Firebug parasite</name>
    <dbReference type="NCBI Taxonomy" id="157538"/>
    <lineage>
        <taxon>Eukaryota</taxon>
        <taxon>Discoba</taxon>
        <taxon>Euglenozoa</taxon>
        <taxon>Kinetoplastea</taxon>
        <taxon>Metakinetoplastina</taxon>
        <taxon>Trypanosomatida</taxon>
        <taxon>Trypanosomatidae</taxon>
        <taxon>Leishmaniinae</taxon>
        <taxon>Leptomonas</taxon>
    </lineage>
</organism>
<dbReference type="Pfam" id="PF08079">
    <property type="entry name" value="Ribosomal_L30_N"/>
    <property type="match status" value="1"/>
</dbReference>
<dbReference type="SUPFAM" id="SSF55129">
    <property type="entry name" value="Ribosomal protein L30p/L7e"/>
    <property type="match status" value="1"/>
</dbReference>
<keyword evidence="3" id="KW-0687">Ribonucleoprotein</keyword>
<keyword evidence="8" id="KW-1185">Reference proteome</keyword>
<dbReference type="InterPro" id="IPR005998">
    <property type="entry name" value="Ribosomal_uL30_euk"/>
</dbReference>
<evidence type="ECO:0000256" key="2">
    <source>
        <dbReference type="ARBA" id="ARBA00022980"/>
    </source>
</evidence>
<comment type="similarity">
    <text evidence="1">Belongs to the universal ribosomal protein uL30 family.</text>
</comment>
<feature type="region of interest" description="Disordered" evidence="4">
    <location>
        <begin position="1"/>
        <end position="51"/>
    </location>
</feature>
<feature type="compositionally biased region" description="Basic residues" evidence="4">
    <location>
        <begin position="1"/>
        <end position="21"/>
    </location>
</feature>
<dbReference type="RefSeq" id="XP_015665153.1">
    <property type="nucleotide sequence ID" value="XM_015797145.1"/>
</dbReference>
<dbReference type="InterPro" id="IPR039699">
    <property type="entry name" value="Ribosomal_uL30"/>
</dbReference>
<dbReference type="InterPro" id="IPR016082">
    <property type="entry name" value="Ribosomal_uL30_ferredoxin-like"/>
</dbReference>
<dbReference type="GO" id="GO:0003723">
    <property type="term" value="F:RNA binding"/>
    <property type="evidence" value="ECO:0007669"/>
    <property type="project" value="InterPro"/>
</dbReference>
<dbReference type="PANTHER" id="PTHR11524:SF16">
    <property type="entry name" value="LARGE RIBOSOMAL SUBUNIT PROTEIN UL30"/>
    <property type="match status" value="1"/>
</dbReference>
<evidence type="ECO:0000256" key="1">
    <source>
        <dbReference type="ARBA" id="ARBA00007594"/>
    </source>
</evidence>
<dbReference type="Pfam" id="PF00327">
    <property type="entry name" value="Ribosomal_L30"/>
    <property type="match status" value="1"/>
</dbReference>
<comment type="caution">
    <text evidence="7">The sequence shown here is derived from an EMBL/GenBank/DDBJ whole genome shotgun (WGS) entry which is preliminary data.</text>
</comment>
<dbReference type="GO" id="GO:0003735">
    <property type="term" value="F:structural constituent of ribosome"/>
    <property type="evidence" value="ECO:0007669"/>
    <property type="project" value="TreeGrafter"/>
</dbReference>
<dbReference type="OMA" id="SYYVDAQ"/>
<evidence type="ECO:0000259" key="6">
    <source>
        <dbReference type="Pfam" id="PF08079"/>
    </source>
</evidence>
<keyword evidence="2 7" id="KW-0689">Ribosomal protein</keyword>
<dbReference type="InterPro" id="IPR035808">
    <property type="entry name" value="Ribosomal_uL30_euk_arc"/>
</dbReference>
<sequence length="291" mass="33115">MNIGKRSVHGQRRVTRRKHRAPQQAVASSREGTSAVGEKPLPHSHSFHRPPVPAVPAPESAIKRAAFKQQQTESFKKAVAANKTAKAALKKIAYTRGRKYSREYHGAEKKLVTLRRQAATHGNFYLEARPKVAVVTRIRGIAKVNPKQRKILQLLRLRQIFNTVFVKMNKPIENMLRAVEPYIAYGYPSLATVRAMVYKRGFLKVNGQRVKINDNQMIKDKYNNPDVVCAEDVVNQIYTCGKHFRTVTHGLWPFKLAPPAGGMRQKRRHFVEGGDFGNRDTLINRFLARMI</sequence>
<dbReference type="VEuPathDB" id="TriTrypDB:LpyrH10_01_8030"/>
<evidence type="ECO:0000259" key="5">
    <source>
        <dbReference type="Pfam" id="PF00327"/>
    </source>
</evidence>
<feature type="domain" description="Large ribosomal subunit protein uL30 N-terminal eukaryotes" evidence="6">
    <location>
        <begin position="58"/>
        <end position="128"/>
    </location>
</feature>
<dbReference type="InterPro" id="IPR012988">
    <property type="entry name" value="Ribosomal_uL30_N_euk"/>
</dbReference>
<feature type="domain" description="Large ribosomal subunit protein uL30-like ferredoxin-like fold" evidence="5">
    <location>
        <begin position="134"/>
        <end position="183"/>
    </location>
</feature>
<dbReference type="OrthoDB" id="276123at2759"/>
<dbReference type="CDD" id="cd01657">
    <property type="entry name" value="Ribosomal_L7_archeal_euk"/>
    <property type="match status" value="1"/>
</dbReference>
<dbReference type="Proteomes" id="UP000037923">
    <property type="component" value="Unassembled WGS sequence"/>
</dbReference>
<dbReference type="GO" id="GO:0022625">
    <property type="term" value="C:cytosolic large ribosomal subunit"/>
    <property type="evidence" value="ECO:0007669"/>
    <property type="project" value="TreeGrafter"/>
</dbReference>
<dbReference type="PANTHER" id="PTHR11524">
    <property type="entry name" value="60S RIBOSOMAL PROTEIN L7"/>
    <property type="match status" value="1"/>
</dbReference>
<evidence type="ECO:0000256" key="3">
    <source>
        <dbReference type="ARBA" id="ARBA00023274"/>
    </source>
</evidence>
<dbReference type="InterPro" id="IPR018038">
    <property type="entry name" value="Ribosomal_uL30_CS"/>
</dbReference>
<name>A0A0N0VI34_LEPPY</name>
<dbReference type="PROSITE" id="PS00634">
    <property type="entry name" value="RIBOSOMAL_L30"/>
    <property type="match status" value="1"/>
</dbReference>
<dbReference type="Gene3D" id="3.30.1390.20">
    <property type="entry name" value="Ribosomal protein L30, ferredoxin-like fold domain"/>
    <property type="match status" value="1"/>
</dbReference>
<dbReference type="AlphaFoldDB" id="A0A0N0VI34"/>
<evidence type="ECO:0000256" key="4">
    <source>
        <dbReference type="SAM" id="MobiDB-lite"/>
    </source>
</evidence>
<evidence type="ECO:0000313" key="7">
    <source>
        <dbReference type="EMBL" id="KPA86714.1"/>
    </source>
</evidence>
<gene>
    <name evidence="7" type="ORF">ABB37_00803</name>
</gene>
<dbReference type="FunFam" id="3.30.1390.20:FF:000004">
    <property type="entry name" value="60S ribosomal protein L7"/>
    <property type="match status" value="1"/>
</dbReference>